<protein>
    <submittedName>
        <fullName evidence="1">Uncharacterized protein</fullName>
    </submittedName>
</protein>
<proteinExistence type="predicted"/>
<gene>
    <name evidence="1" type="primary">58</name>
    <name evidence="1" type="ORF">PBI_THONKO_58</name>
</gene>
<accession>A0A346FCA5</accession>
<evidence type="ECO:0000313" key="2">
    <source>
        <dbReference type="Proteomes" id="UP000259812"/>
    </source>
</evidence>
<dbReference type="Proteomes" id="UP000259812">
    <property type="component" value="Genome"/>
</dbReference>
<organism evidence="1 2">
    <name type="scientific">Mycobacterium phage Thonko</name>
    <dbReference type="NCBI Taxonomy" id="2282910"/>
    <lineage>
        <taxon>Viruses</taxon>
        <taxon>Duplodnaviria</taxon>
        <taxon>Heunggongvirae</taxon>
        <taxon>Uroviricota</taxon>
        <taxon>Caudoviricetes</taxon>
        <taxon>Bclasvirinae</taxon>
        <taxon>Thonkovirus</taxon>
        <taxon>Thonkovirus thonko</taxon>
    </lineage>
</organism>
<dbReference type="GeneID" id="60320813"/>
<evidence type="ECO:0000313" key="1">
    <source>
        <dbReference type="EMBL" id="AXN53330.1"/>
    </source>
</evidence>
<sequence>MPAKGHRCPPGCTCGLHRERTLDPMHKMLIGRGVRLANRRKSQMQCLDALHTTTSRGQLHDDRQSA</sequence>
<dbReference type="KEGG" id="vg:60320813"/>
<dbReference type="EMBL" id="MH632120">
    <property type="protein sequence ID" value="AXN53330.1"/>
    <property type="molecule type" value="Genomic_DNA"/>
</dbReference>
<reference evidence="2" key="1">
    <citation type="submission" date="2018-07" db="EMBL/GenBank/DDBJ databases">
        <authorList>
            <person name="Quirk P.G."/>
            <person name="Krulwich T.A."/>
        </authorList>
    </citation>
    <scope>NUCLEOTIDE SEQUENCE [LARGE SCALE GENOMIC DNA]</scope>
</reference>
<dbReference type="RefSeq" id="YP_009949409.1">
    <property type="nucleotide sequence ID" value="NC_051580.1"/>
</dbReference>
<keyword evidence="2" id="KW-1185">Reference proteome</keyword>
<name>A0A346FCA5_9CAUD</name>